<reference evidence="1 2" key="1">
    <citation type="submission" date="2015-07" db="EMBL/GenBank/DDBJ databases">
        <title>The genome of Dufourea novaeangliae.</title>
        <authorList>
            <person name="Pan H."/>
            <person name="Kapheim K."/>
        </authorList>
    </citation>
    <scope>NUCLEOTIDE SEQUENCE [LARGE SCALE GENOMIC DNA]</scope>
    <source>
        <strain evidence="1">0120121106</strain>
        <tissue evidence="1">Whole body</tissue>
    </source>
</reference>
<evidence type="ECO:0000313" key="2">
    <source>
        <dbReference type="Proteomes" id="UP000076502"/>
    </source>
</evidence>
<organism evidence="1 2">
    <name type="scientific">Dufourea novaeangliae</name>
    <name type="common">Sweat bee</name>
    <dbReference type="NCBI Taxonomy" id="178035"/>
    <lineage>
        <taxon>Eukaryota</taxon>
        <taxon>Metazoa</taxon>
        <taxon>Ecdysozoa</taxon>
        <taxon>Arthropoda</taxon>
        <taxon>Hexapoda</taxon>
        <taxon>Insecta</taxon>
        <taxon>Pterygota</taxon>
        <taxon>Neoptera</taxon>
        <taxon>Endopterygota</taxon>
        <taxon>Hymenoptera</taxon>
        <taxon>Apocrita</taxon>
        <taxon>Aculeata</taxon>
        <taxon>Apoidea</taxon>
        <taxon>Anthophila</taxon>
        <taxon>Halictidae</taxon>
        <taxon>Rophitinae</taxon>
        <taxon>Dufourea</taxon>
    </lineage>
</organism>
<dbReference type="EMBL" id="KQ434936">
    <property type="protein sequence ID" value="KZC11995.1"/>
    <property type="molecule type" value="Genomic_DNA"/>
</dbReference>
<proteinExistence type="predicted"/>
<gene>
    <name evidence="1" type="ORF">WN55_03500</name>
</gene>
<accession>A0A154PJG2</accession>
<dbReference type="Proteomes" id="UP000076502">
    <property type="component" value="Unassembled WGS sequence"/>
</dbReference>
<protein>
    <submittedName>
        <fullName evidence="1">Uncharacterized protein</fullName>
    </submittedName>
</protein>
<name>A0A154PJG2_DUFNO</name>
<sequence length="68" mass="7723">MTFSMREQVLKGAPSFDCYPRRPKVALLLEILPAFVPTPRQAVLSPRRIVPFSEVSNTGMGFFKDFSF</sequence>
<dbReference type="AlphaFoldDB" id="A0A154PJG2"/>
<keyword evidence="2" id="KW-1185">Reference proteome</keyword>
<evidence type="ECO:0000313" key="1">
    <source>
        <dbReference type="EMBL" id="KZC11995.1"/>
    </source>
</evidence>